<protein>
    <submittedName>
        <fullName evidence="1">Uncharacterized protein</fullName>
    </submittedName>
</protein>
<dbReference type="EMBL" id="LJHD01000213">
    <property type="protein sequence ID" value="ONI41595.1"/>
    <property type="molecule type" value="Genomic_DNA"/>
</dbReference>
<comment type="caution">
    <text evidence="1">The sequence shown here is derived from an EMBL/GenBank/DDBJ whole genome shotgun (WGS) entry which is preliminary data.</text>
</comment>
<name>A0ACC8XEM9_9FIRM</name>
<dbReference type="Proteomes" id="UP000188637">
    <property type="component" value="Unassembled WGS sequence"/>
</dbReference>
<evidence type="ECO:0000313" key="1">
    <source>
        <dbReference type="EMBL" id="ONI41595.1"/>
    </source>
</evidence>
<sequence length="332" mass="37850">MKKIKTLGIVGGNLTSALLCLEAKKRNIKTILLEKEIDNIASNYASQQVVGELNTESIIRLNLRTDAIVFLTANIYKVEPVHGPCFPTTEVLNLILNRIEQVKIAKKLKIPIPASFEGESTEFEFPYICHAVSETEYKYAKIDNIDELKTFLEVDDCIEFLIERAEEYNQFITVTAIKQSNNEIILYPIAVEGDIDGDVQSYIKTPSDLNKTNNKKITTYVKKILRHLPSTGMFTFKFGIKEDKSIEFLAINPGISVGDIQSNHYTNLSVYEQFLNLIEGKGIYEPILYEESCIYITHQNDSISDLTLPYHVYNFESKYETSIKVYVMPKKN</sequence>
<gene>
    <name evidence="1" type="ORF">AN640_07885</name>
</gene>
<organism evidence="1 2">
    <name type="scientific">Candidatus Epulonipiscium fishelsonii</name>
    <dbReference type="NCBI Taxonomy" id="77094"/>
    <lineage>
        <taxon>Bacteria</taxon>
        <taxon>Bacillati</taxon>
        <taxon>Bacillota</taxon>
        <taxon>Clostridia</taxon>
        <taxon>Lachnospirales</taxon>
        <taxon>Lachnospiraceae</taxon>
        <taxon>Candidatus Epulonipiscium</taxon>
    </lineage>
</organism>
<reference evidence="1" key="1">
    <citation type="submission" date="2016-08" db="EMBL/GenBank/DDBJ databases">
        <authorList>
            <person name="Ngugi D.K."/>
            <person name="Miyake S."/>
            <person name="Stingl U."/>
        </authorList>
    </citation>
    <scope>NUCLEOTIDE SEQUENCE</scope>
    <source>
        <strain evidence="1">SCG-D08WGA-EpuloA1</strain>
    </source>
</reference>
<accession>A0ACC8XEM9</accession>
<proteinExistence type="predicted"/>
<keyword evidence="2" id="KW-1185">Reference proteome</keyword>
<evidence type="ECO:0000313" key="2">
    <source>
        <dbReference type="Proteomes" id="UP000188637"/>
    </source>
</evidence>